<dbReference type="PRINTS" id="PR00119">
    <property type="entry name" value="CATATPASE"/>
</dbReference>
<comment type="subcellular location">
    <subcellularLocation>
        <location evidence="11">Cell membrane</location>
    </subcellularLocation>
    <subcellularLocation>
        <location evidence="1">Membrane</location>
        <topology evidence="1">Multi-pass membrane protein</topology>
    </subcellularLocation>
</comment>
<comment type="similarity">
    <text evidence="3">Belongs to the autoinducer-2 exporter (AI-2E) (TC 2.A.86) family.</text>
</comment>
<feature type="transmembrane region" description="Helical" evidence="11">
    <location>
        <begin position="41"/>
        <end position="62"/>
    </location>
</feature>
<dbReference type="InterPro" id="IPR051014">
    <property type="entry name" value="Cation_Transport_ATPase_IB"/>
</dbReference>
<protein>
    <recommendedName>
        <fullName evidence="9">P-type Zn(2+) transporter</fullName>
        <ecNumber evidence="9">7.2.2.12</ecNumber>
    </recommendedName>
</protein>
<evidence type="ECO:0000256" key="2">
    <source>
        <dbReference type="ARBA" id="ARBA00006024"/>
    </source>
</evidence>
<dbReference type="InterPro" id="IPR001757">
    <property type="entry name" value="P_typ_ATPase"/>
</dbReference>
<dbReference type="RefSeq" id="WP_282589034.1">
    <property type="nucleotide sequence ID" value="NZ_JAMOIM010000058.1"/>
</dbReference>
<dbReference type="InterPro" id="IPR059000">
    <property type="entry name" value="ATPase_P-type_domA"/>
</dbReference>
<dbReference type="GO" id="GO:0016887">
    <property type="term" value="F:ATP hydrolysis activity"/>
    <property type="evidence" value="ECO:0007669"/>
    <property type="project" value="InterPro"/>
</dbReference>
<sequence>MNDPQANSPIPALALGSFTARLLVILIVAACAAAIWRLSVILVLLFGAVLLAIGLCAATRALSIQGRIPKGVSLAGVLLVGVGALGGAFWIFGSSVAAQFDDIAKVVPAGFKVALGWIDNQPYGHQVLDQLRAQIGGPLNGASLVGAASWATSLLTTGAGAVIRALGYGVVALFVAIYIAAQPGRYRHLCLRLVPPTRRPVAEQLINVSGRVLQRWLVGQMVVMLVIGVLSGIGLWLLGIEAAAALGLMGGLLCFIPFVGAILAAIPAFLVALTQGPAYAASVLLMYVGLHFVEGNFITPMVQAEATSFPPVLAILSTVAFGLLLGPVGVLLAAPLTLFAMAAIEVLYVQGALGEAPEGETLVASAQVAWKTASLTGKIAGAKVATSRVPETSWLNRAIRMVTRFLFVIPALGLASGAGLWWFDRTDLAQLAFACGTAPVLLTLLLTSVVSLARGEVGLDIVAALAMGGALIGGEDLAGVVVALMFAGGQALESYAQGSAEREMTALLGRVARTAQVRRDDRIETVPIETIRPGDTLLIRSGEALPVDGVVKGSAAVLDEAALTGEAVPVRHDIGSAVASGVTNGGTPFDLVASRSAADSTYAGVVNLVESARASKAPMSRLADRYAIGFLAVTVALAGGAWFFAGDWHRALAVLVVATPCPLILAVPVAVVSGMSWCARRGVLVKSAQTLETLARIKTLLMDKTGTLTTGKATLRDIVAADDVRDDDLVRIAGSLAQSSTHPMSVALVDAARGKGLELSVPSRVVEAAGDGLSGVVAGREVVLGQTGFVVGKTSPDMTDAPATTDGSSSVSVGIDGRFAGTLVFRDEVRDDAEATLRSFRDQGVKRIVLVTGDRKAVAEATCGALPIDLILSDMSPTGKVDAVRAEAAGGPALMVGDGINDAPALALADVGVALGARGAAAAAEAADVVVLVDRLDRIAEAIGIARRTRAIALQSVFAGIGLSGVGMIAAAAGYLPPLAGALTQEVIDVAVILNALRCLGEFKWPRMFAPAPQVAVLPAPMTRGA</sequence>
<dbReference type="SUPFAM" id="SSF56784">
    <property type="entry name" value="HAD-like"/>
    <property type="match status" value="1"/>
</dbReference>
<evidence type="ECO:0000313" key="13">
    <source>
        <dbReference type="EMBL" id="MCW6512658.1"/>
    </source>
</evidence>
<evidence type="ECO:0000259" key="12">
    <source>
        <dbReference type="Pfam" id="PF00122"/>
    </source>
</evidence>
<dbReference type="PANTHER" id="PTHR48085">
    <property type="entry name" value="CADMIUM/ZINC-TRANSPORTING ATPASE HMA2-RELATED"/>
    <property type="match status" value="1"/>
</dbReference>
<feature type="transmembrane region" description="Helical" evidence="11">
    <location>
        <begin position="74"/>
        <end position="92"/>
    </location>
</feature>
<feature type="transmembrane region" description="Helical" evidence="11">
    <location>
        <begin position="957"/>
        <end position="976"/>
    </location>
</feature>
<keyword evidence="6" id="KW-1278">Translocase</keyword>
<dbReference type="SFLD" id="SFLDS00003">
    <property type="entry name" value="Haloacid_Dehalogenase"/>
    <property type="match status" value="1"/>
</dbReference>
<dbReference type="Pfam" id="PF00702">
    <property type="entry name" value="Hydrolase"/>
    <property type="match status" value="1"/>
</dbReference>
<dbReference type="PANTHER" id="PTHR48085:SF5">
    <property type="entry name" value="CADMIUM_ZINC-TRANSPORTING ATPASE HMA4-RELATED"/>
    <property type="match status" value="1"/>
</dbReference>
<reference evidence="13" key="1">
    <citation type="submission" date="2022-05" db="EMBL/GenBank/DDBJ databases">
        <authorList>
            <person name="Pankratov T."/>
        </authorList>
    </citation>
    <scope>NUCLEOTIDE SEQUENCE</scope>
    <source>
        <strain evidence="13">BP6-180914</strain>
    </source>
</reference>
<organism evidence="13 14">
    <name type="scientific">Lichenifustis flavocetrariae</name>
    <dbReference type="NCBI Taxonomy" id="2949735"/>
    <lineage>
        <taxon>Bacteria</taxon>
        <taxon>Pseudomonadati</taxon>
        <taxon>Pseudomonadota</taxon>
        <taxon>Alphaproteobacteria</taxon>
        <taxon>Hyphomicrobiales</taxon>
        <taxon>Lichenihabitantaceae</taxon>
        <taxon>Lichenifustis</taxon>
    </lineage>
</organism>
<evidence type="ECO:0000256" key="3">
    <source>
        <dbReference type="ARBA" id="ARBA00009773"/>
    </source>
</evidence>
<dbReference type="EMBL" id="JAMOIM010000058">
    <property type="protein sequence ID" value="MCW6512658.1"/>
    <property type="molecule type" value="Genomic_DNA"/>
</dbReference>
<feature type="transmembrane region" description="Helical" evidence="11">
    <location>
        <begin position="651"/>
        <end position="672"/>
    </location>
</feature>
<dbReference type="GO" id="GO:0005524">
    <property type="term" value="F:ATP binding"/>
    <property type="evidence" value="ECO:0007669"/>
    <property type="project" value="UniProtKB-UniRule"/>
</dbReference>
<dbReference type="InterPro" id="IPR023214">
    <property type="entry name" value="HAD_sf"/>
</dbReference>
<feature type="domain" description="P-type ATPase A" evidence="12">
    <location>
        <begin position="512"/>
        <end position="610"/>
    </location>
</feature>
<dbReference type="InterPro" id="IPR018303">
    <property type="entry name" value="ATPase_P-typ_P_site"/>
</dbReference>
<dbReference type="AlphaFoldDB" id="A0AA41Z490"/>
<dbReference type="GO" id="GO:0016463">
    <property type="term" value="F:P-type zinc transporter activity"/>
    <property type="evidence" value="ECO:0007669"/>
    <property type="project" value="UniProtKB-EC"/>
</dbReference>
<evidence type="ECO:0000256" key="11">
    <source>
        <dbReference type="RuleBase" id="RU362081"/>
    </source>
</evidence>
<dbReference type="Gene3D" id="2.70.150.10">
    <property type="entry name" value="Calcium-transporting ATPase, cytoplasmic transduction domain A"/>
    <property type="match status" value="1"/>
</dbReference>
<feature type="transmembrane region" description="Helical" evidence="11">
    <location>
        <begin position="626"/>
        <end position="645"/>
    </location>
</feature>
<feature type="transmembrane region" description="Helical" evidence="11">
    <location>
        <begin position="161"/>
        <end position="181"/>
    </location>
</feature>
<evidence type="ECO:0000256" key="10">
    <source>
        <dbReference type="ARBA" id="ARBA00047308"/>
    </source>
</evidence>
<dbReference type="InterPro" id="IPR044492">
    <property type="entry name" value="P_typ_ATPase_HD_dom"/>
</dbReference>
<accession>A0AA41Z490</accession>
<dbReference type="Gene3D" id="3.40.1110.10">
    <property type="entry name" value="Calcium-transporting ATPase, cytoplasmic domain N"/>
    <property type="match status" value="1"/>
</dbReference>
<feature type="transmembrane region" description="Helical" evidence="11">
    <location>
        <begin position="244"/>
        <end position="270"/>
    </location>
</feature>
<feature type="transmembrane region" description="Helical" evidence="11">
    <location>
        <begin position="313"/>
        <end position="334"/>
    </location>
</feature>
<evidence type="ECO:0000256" key="4">
    <source>
        <dbReference type="ARBA" id="ARBA00022692"/>
    </source>
</evidence>
<dbReference type="SUPFAM" id="SSF81665">
    <property type="entry name" value="Calcium ATPase, transmembrane domain M"/>
    <property type="match status" value="1"/>
</dbReference>
<dbReference type="NCBIfam" id="TIGR01525">
    <property type="entry name" value="ATPase-IB_hvy"/>
    <property type="match status" value="1"/>
</dbReference>
<dbReference type="InterPro" id="IPR002549">
    <property type="entry name" value="AI-2E-like"/>
</dbReference>
<dbReference type="PROSITE" id="PS00154">
    <property type="entry name" value="ATPASE_E1_E2"/>
    <property type="match status" value="1"/>
</dbReference>
<feature type="transmembrane region" description="Helical" evidence="11">
    <location>
        <begin position="12"/>
        <end position="35"/>
    </location>
</feature>
<dbReference type="GO" id="GO:0015086">
    <property type="term" value="F:cadmium ion transmembrane transporter activity"/>
    <property type="evidence" value="ECO:0007669"/>
    <property type="project" value="TreeGrafter"/>
</dbReference>
<dbReference type="InterPro" id="IPR023298">
    <property type="entry name" value="ATPase_P-typ_TM_dom_sf"/>
</dbReference>
<evidence type="ECO:0000256" key="8">
    <source>
        <dbReference type="ARBA" id="ARBA00023136"/>
    </source>
</evidence>
<comment type="similarity">
    <text evidence="2 11">Belongs to the cation transport ATPase (P-type) (TC 3.A.3) family. Type IB subfamily.</text>
</comment>
<keyword evidence="11" id="KW-0067">ATP-binding</keyword>
<keyword evidence="4 11" id="KW-0812">Transmembrane</keyword>
<evidence type="ECO:0000256" key="6">
    <source>
        <dbReference type="ARBA" id="ARBA00022967"/>
    </source>
</evidence>
<dbReference type="GO" id="GO:0046872">
    <property type="term" value="F:metal ion binding"/>
    <property type="evidence" value="ECO:0007669"/>
    <property type="project" value="UniProtKB-KW"/>
</dbReference>
<keyword evidence="11" id="KW-1003">Cell membrane</keyword>
<dbReference type="Pfam" id="PF01594">
    <property type="entry name" value="AI-2E_transport"/>
    <property type="match status" value="1"/>
</dbReference>
<feature type="transmembrane region" description="Helical" evidence="11">
    <location>
        <begin position="277"/>
        <end position="293"/>
    </location>
</feature>
<dbReference type="SFLD" id="SFLDG00002">
    <property type="entry name" value="C1.7:_P-type_atpase_like"/>
    <property type="match status" value="1"/>
</dbReference>
<dbReference type="GO" id="GO:0005886">
    <property type="term" value="C:plasma membrane"/>
    <property type="evidence" value="ECO:0007669"/>
    <property type="project" value="UniProtKB-SubCell"/>
</dbReference>
<evidence type="ECO:0000313" key="14">
    <source>
        <dbReference type="Proteomes" id="UP001165667"/>
    </source>
</evidence>
<keyword evidence="5 11" id="KW-0479">Metal-binding</keyword>
<evidence type="ECO:0000256" key="7">
    <source>
        <dbReference type="ARBA" id="ARBA00022989"/>
    </source>
</evidence>
<dbReference type="InterPro" id="IPR008250">
    <property type="entry name" value="ATPase_P-typ_transduc_dom_A_sf"/>
</dbReference>
<feature type="transmembrane region" description="Helical" evidence="11">
    <location>
        <begin position="216"/>
        <end position="238"/>
    </location>
</feature>
<evidence type="ECO:0000256" key="1">
    <source>
        <dbReference type="ARBA" id="ARBA00004141"/>
    </source>
</evidence>
<dbReference type="Proteomes" id="UP001165667">
    <property type="component" value="Unassembled WGS sequence"/>
</dbReference>
<keyword evidence="14" id="KW-1185">Reference proteome</keyword>
<dbReference type="NCBIfam" id="TIGR01512">
    <property type="entry name" value="ATPase-IB2_Cd"/>
    <property type="match status" value="1"/>
</dbReference>
<comment type="catalytic activity">
    <reaction evidence="10">
        <text>Zn(2+)(in) + ATP + H2O = Zn(2+)(out) + ADP + phosphate + H(+)</text>
        <dbReference type="Rhea" id="RHEA:20621"/>
        <dbReference type="ChEBI" id="CHEBI:15377"/>
        <dbReference type="ChEBI" id="CHEBI:15378"/>
        <dbReference type="ChEBI" id="CHEBI:29105"/>
        <dbReference type="ChEBI" id="CHEBI:30616"/>
        <dbReference type="ChEBI" id="CHEBI:43474"/>
        <dbReference type="ChEBI" id="CHEBI:456216"/>
        <dbReference type="EC" id="7.2.2.12"/>
    </reaction>
</comment>
<proteinExistence type="inferred from homology"/>
<dbReference type="EC" id="7.2.2.12" evidence="9"/>
<dbReference type="Gene3D" id="3.40.50.1000">
    <property type="entry name" value="HAD superfamily/HAD-like"/>
    <property type="match status" value="1"/>
</dbReference>
<evidence type="ECO:0000256" key="5">
    <source>
        <dbReference type="ARBA" id="ARBA00022723"/>
    </source>
</evidence>
<dbReference type="SUPFAM" id="SSF81653">
    <property type="entry name" value="Calcium ATPase, transduction domain A"/>
    <property type="match status" value="1"/>
</dbReference>
<name>A0AA41Z490_9HYPH</name>
<dbReference type="NCBIfam" id="TIGR01494">
    <property type="entry name" value="ATPase_P-type"/>
    <property type="match status" value="1"/>
</dbReference>
<feature type="transmembrane region" description="Helical" evidence="11">
    <location>
        <begin position="429"/>
        <end position="453"/>
    </location>
</feature>
<dbReference type="Pfam" id="PF00122">
    <property type="entry name" value="E1-E2_ATPase"/>
    <property type="match status" value="1"/>
</dbReference>
<gene>
    <name evidence="13" type="primary">cadA</name>
    <name evidence="13" type="ORF">M8523_32650</name>
</gene>
<dbReference type="InterPro" id="IPR023299">
    <property type="entry name" value="ATPase_P-typ_cyto_dom_N"/>
</dbReference>
<evidence type="ECO:0000256" key="9">
    <source>
        <dbReference type="ARBA" id="ARBA00039097"/>
    </source>
</evidence>
<keyword evidence="11" id="KW-0547">Nucleotide-binding</keyword>
<feature type="transmembrane region" description="Helical" evidence="11">
    <location>
        <begin position="405"/>
        <end position="423"/>
    </location>
</feature>
<comment type="caution">
    <text evidence="13">The sequence shown here is derived from an EMBL/GenBank/DDBJ whole genome shotgun (WGS) entry which is preliminary data.</text>
</comment>
<keyword evidence="7 11" id="KW-1133">Transmembrane helix</keyword>
<dbReference type="InterPro" id="IPR027256">
    <property type="entry name" value="P-typ_ATPase_IB"/>
</dbReference>
<keyword evidence="8 11" id="KW-0472">Membrane</keyword>
<dbReference type="InterPro" id="IPR036412">
    <property type="entry name" value="HAD-like_sf"/>
</dbReference>
<dbReference type="SFLD" id="SFLDF00027">
    <property type="entry name" value="p-type_atpase"/>
    <property type="match status" value="1"/>
</dbReference>